<protein>
    <submittedName>
        <fullName evidence="2">Uncharacterized protein</fullName>
    </submittedName>
</protein>
<organism evidence="2">
    <name type="scientific">Ackermannviridae sp</name>
    <dbReference type="NCBI Taxonomy" id="2831612"/>
    <lineage>
        <taxon>Viruses</taxon>
        <taxon>Duplodnaviria</taxon>
        <taxon>Heunggongvirae</taxon>
        <taxon>Uroviricota</taxon>
        <taxon>Caudoviricetes</taxon>
        <taxon>Pantevenvirales</taxon>
        <taxon>Ackermannviridae</taxon>
    </lineage>
</organism>
<accession>A0A8S5VLE4</accession>
<sequence length="42" mass="5079">MQSHKLHVDVLTRYTSTDIIKPSKQRTAAQRPHRRKQHDYHI</sequence>
<dbReference type="EMBL" id="BK035299">
    <property type="protein sequence ID" value="DAG91998.1"/>
    <property type="molecule type" value="Genomic_DNA"/>
</dbReference>
<reference evidence="2" key="1">
    <citation type="journal article" date="2021" name="Proc. Natl. Acad. Sci. U.S.A.">
        <title>A Catalog of Tens of Thousands of Viruses from Human Metagenomes Reveals Hidden Associations with Chronic Diseases.</title>
        <authorList>
            <person name="Tisza M.J."/>
            <person name="Buck C.B."/>
        </authorList>
    </citation>
    <scope>NUCLEOTIDE SEQUENCE</scope>
    <source>
        <strain evidence="2">CtchT39</strain>
    </source>
</reference>
<evidence type="ECO:0000313" key="2">
    <source>
        <dbReference type="EMBL" id="DAG91998.1"/>
    </source>
</evidence>
<proteinExistence type="predicted"/>
<name>A0A8S5VLE4_9CAUD</name>
<evidence type="ECO:0000256" key="1">
    <source>
        <dbReference type="SAM" id="MobiDB-lite"/>
    </source>
</evidence>
<feature type="region of interest" description="Disordered" evidence="1">
    <location>
        <begin position="16"/>
        <end position="42"/>
    </location>
</feature>
<feature type="compositionally biased region" description="Basic residues" evidence="1">
    <location>
        <begin position="31"/>
        <end position="42"/>
    </location>
</feature>